<dbReference type="AlphaFoldDB" id="C4J6K7"/>
<evidence type="ECO:0000256" key="1">
    <source>
        <dbReference type="SAM" id="MobiDB-lite"/>
    </source>
</evidence>
<feature type="compositionally biased region" description="Basic and acidic residues" evidence="1">
    <location>
        <begin position="99"/>
        <end position="108"/>
    </location>
</feature>
<reference evidence="3" key="3">
    <citation type="submission" date="2019-07" db="EMBL/GenBank/DDBJ databases">
        <authorList>
            <person name="Seetharam A."/>
            <person name="Woodhouse M."/>
            <person name="Cannon E."/>
        </authorList>
    </citation>
    <scope>NUCLEOTIDE SEQUENCE [LARGE SCALE GENOMIC DNA]</scope>
    <source>
        <strain evidence="3">cv. B73</strain>
    </source>
</reference>
<dbReference type="FunCoup" id="C4J6K7">
    <property type="interactions" value="473"/>
</dbReference>
<proteinExistence type="evidence at transcript level"/>
<evidence type="ECO:0000313" key="4">
    <source>
        <dbReference type="Proteomes" id="UP000007305"/>
    </source>
</evidence>
<feature type="compositionally biased region" description="Basic residues" evidence="1">
    <location>
        <begin position="79"/>
        <end position="90"/>
    </location>
</feature>
<reference evidence="2" key="1">
    <citation type="journal article" date="2009" name="PLoS Genet.">
        <title>Sequencing, mapping, and analysis of 27,455 maize full-length cDNAs.</title>
        <authorList>
            <person name="Soderlund C."/>
            <person name="Descour A."/>
            <person name="Kudrna D."/>
            <person name="Bomhoff M."/>
            <person name="Boyd L."/>
            <person name="Currie J."/>
            <person name="Angelova A."/>
            <person name="Collura K."/>
            <person name="Wissotski M."/>
            <person name="Ashley E."/>
            <person name="Morrow D."/>
            <person name="Fernandes J."/>
            <person name="Walbot V."/>
            <person name="Yu Y."/>
        </authorList>
    </citation>
    <scope>NUCLEOTIDE SEQUENCE</scope>
    <source>
        <strain evidence="2">B73</strain>
    </source>
</reference>
<reference evidence="4" key="2">
    <citation type="submission" date="2015-12" db="EMBL/GenBank/DDBJ databases">
        <title>Update maize B73 reference genome by single molecule sequencing technologies.</title>
        <authorList>
            <consortium name="Maize Genome Sequencing Project"/>
            <person name="Ware D."/>
        </authorList>
    </citation>
    <scope>NUCLEOTIDE SEQUENCE [LARGE SCALE GENOMIC DNA]</scope>
    <source>
        <strain evidence="4">cv. B73</strain>
    </source>
</reference>
<evidence type="ECO:0000313" key="2">
    <source>
        <dbReference type="EMBL" id="ACR36807.1"/>
    </source>
</evidence>
<feature type="region of interest" description="Disordered" evidence="1">
    <location>
        <begin position="66"/>
        <end position="111"/>
    </location>
</feature>
<dbReference type="EnsemblPlants" id="Zm00001eb312240_T001">
    <property type="protein sequence ID" value="Zm00001eb312240_P001"/>
    <property type="gene ID" value="Zm00001eb312240"/>
</dbReference>
<dbReference type="GeneID" id="100501866"/>
<accession>C4J6K7</accession>
<gene>
    <name evidence="3" type="primary">LOC100501866</name>
</gene>
<dbReference type="Proteomes" id="UP000007305">
    <property type="component" value="Chromosome 7"/>
</dbReference>
<dbReference type="Gramene" id="Zm00001eb312240_T001">
    <property type="protein sequence ID" value="Zm00001eb312240_P001"/>
    <property type="gene ID" value="Zm00001eb312240"/>
</dbReference>
<evidence type="ECO:0000313" key="3">
    <source>
        <dbReference type="EnsemblPlants" id="Zm00001eb312240_P001"/>
    </source>
</evidence>
<dbReference type="EMBL" id="BT086454">
    <property type="protein sequence ID" value="ACR36807.1"/>
    <property type="molecule type" value="mRNA"/>
</dbReference>
<dbReference type="RefSeq" id="NP_001183436.1">
    <property type="nucleotide sequence ID" value="NM_001196507.2"/>
</dbReference>
<sequence>MPTHLFLQRRRWSRRRRRVLAGHQRGGRRRCDDALVPGHAQLHDPLGGLGGVPALLHQPRHVGLGQAHAQPHRAVGAHLHGRRRRRRRRRGGEARGGGRRQDGRHVRDGAPGQHQALQALAGAHAQRARPRLARRARVVAVPGAAAGDLHQEVELPGLERRVAVQRARAHAQPPHLLRLQELVARVAAQRRARRRGGLVAERGAVHRHHLGRAPPARQSVAHGAVAWPHAARPQAFGCCFASDEEMLAAGEEQVTAFFQKR</sequence>
<protein>
    <submittedName>
        <fullName evidence="2 3">Uncharacterized protein</fullName>
    </submittedName>
</protein>
<dbReference type="KEGG" id="zma:100501866"/>
<reference evidence="3" key="4">
    <citation type="submission" date="2021-05" db="UniProtKB">
        <authorList>
            <consortium name="EnsemblPlants"/>
        </authorList>
    </citation>
    <scope>IDENTIFICATION</scope>
    <source>
        <strain evidence="3">cv. B73</strain>
    </source>
</reference>
<name>C4J6K7_MAIZE</name>
<organism evidence="2">
    <name type="scientific">Zea mays</name>
    <name type="common">Maize</name>
    <dbReference type="NCBI Taxonomy" id="4577"/>
    <lineage>
        <taxon>Eukaryota</taxon>
        <taxon>Viridiplantae</taxon>
        <taxon>Streptophyta</taxon>
        <taxon>Embryophyta</taxon>
        <taxon>Tracheophyta</taxon>
        <taxon>Spermatophyta</taxon>
        <taxon>Magnoliopsida</taxon>
        <taxon>Liliopsida</taxon>
        <taxon>Poales</taxon>
        <taxon>Poaceae</taxon>
        <taxon>PACMAD clade</taxon>
        <taxon>Panicoideae</taxon>
        <taxon>Andropogonodae</taxon>
        <taxon>Andropogoneae</taxon>
        <taxon>Tripsacinae</taxon>
        <taxon>Zea</taxon>
    </lineage>
</organism>
<keyword evidence="4" id="KW-1185">Reference proteome</keyword>